<evidence type="ECO:0000313" key="3">
    <source>
        <dbReference type="EMBL" id="CRZ04826.1"/>
    </source>
</evidence>
<sequence>MASPILNVLIALVVAICFGLVLFIYVLFQQKKLTRHWIMLHGLAVITNLVAILSTIANMFVLGRTESECDILHRIGGTAFFAVQGMMRIYFSGRVTMLNQMESKCSQGIDYFVLFLSCLLVPLGAIYMNIVMATMVIPFIELCVYIPDHILQYVSTVCRLIIDISINFRFFKYVMTRHRNTDTVQTTTSPGRDTKPKTTASQNTSGHNRLMNITIAFFLIQTIFEIFTTLMVKEMTPITVDHYVVVYAYEMACNAASTIWPMILVHFLKKTTTLSSLRVPIVRNI</sequence>
<evidence type="ECO:0000256" key="2">
    <source>
        <dbReference type="SAM" id="Phobius"/>
    </source>
</evidence>
<feature type="transmembrane region" description="Helical" evidence="2">
    <location>
        <begin position="6"/>
        <end position="28"/>
    </location>
</feature>
<evidence type="ECO:0000256" key="1">
    <source>
        <dbReference type="SAM" id="MobiDB-lite"/>
    </source>
</evidence>
<feature type="transmembrane region" description="Helical" evidence="2">
    <location>
        <begin position="111"/>
        <end position="130"/>
    </location>
</feature>
<feature type="transmembrane region" description="Helical" evidence="2">
    <location>
        <begin position="210"/>
        <end position="232"/>
    </location>
</feature>
<dbReference type="EMBL" id="HACM01004384">
    <property type="protein sequence ID" value="CRZ04826.1"/>
    <property type="molecule type" value="Transcribed_RNA"/>
</dbReference>
<feature type="transmembrane region" description="Helical" evidence="2">
    <location>
        <begin position="40"/>
        <end position="59"/>
    </location>
</feature>
<feature type="transmembrane region" description="Helical" evidence="2">
    <location>
        <begin position="150"/>
        <end position="171"/>
    </location>
</feature>
<feature type="transmembrane region" description="Helical" evidence="2">
    <location>
        <begin position="244"/>
        <end position="268"/>
    </location>
</feature>
<keyword evidence="2" id="KW-0472">Membrane</keyword>
<name>A0A0H5QTF1_9EUKA</name>
<protein>
    <submittedName>
        <fullName evidence="3">Uncharacterized protein</fullName>
    </submittedName>
</protein>
<dbReference type="AlphaFoldDB" id="A0A0H5QTF1"/>
<feature type="transmembrane region" description="Helical" evidence="2">
    <location>
        <begin position="71"/>
        <end position="91"/>
    </location>
</feature>
<organism evidence="3">
    <name type="scientific">Spongospora subterranea</name>
    <dbReference type="NCBI Taxonomy" id="70186"/>
    <lineage>
        <taxon>Eukaryota</taxon>
        <taxon>Sar</taxon>
        <taxon>Rhizaria</taxon>
        <taxon>Endomyxa</taxon>
        <taxon>Phytomyxea</taxon>
        <taxon>Plasmodiophorida</taxon>
        <taxon>Plasmodiophoridae</taxon>
        <taxon>Spongospora</taxon>
    </lineage>
</organism>
<accession>A0A0H5QTF1</accession>
<keyword evidence="2" id="KW-1133">Transmembrane helix</keyword>
<keyword evidence="2" id="KW-0812">Transmembrane</keyword>
<proteinExistence type="predicted"/>
<feature type="region of interest" description="Disordered" evidence="1">
    <location>
        <begin position="182"/>
        <end position="205"/>
    </location>
</feature>
<reference evidence="3" key="1">
    <citation type="submission" date="2015-04" db="EMBL/GenBank/DDBJ databases">
        <title>The genome sequence of the plant pathogenic Rhizarian Plasmodiophora brassicae reveals insights in its biotrophic life cycle and the origin of chitin synthesis.</title>
        <authorList>
            <person name="Schwelm A."/>
            <person name="Fogelqvist J."/>
            <person name="Knaust A."/>
            <person name="Julke S."/>
            <person name="Lilja T."/>
            <person name="Dhandapani V."/>
            <person name="Bonilla-Rosso G."/>
            <person name="Karlsson M."/>
            <person name="Shevchenko A."/>
            <person name="Choi S.R."/>
            <person name="Kim H.G."/>
            <person name="Park J.Y."/>
            <person name="Lim Y.P."/>
            <person name="Ludwig-Muller J."/>
            <person name="Dixelius C."/>
        </authorList>
    </citation>
    <scope>NUCLEOTIDE SEQUENCE</scope>
    <source>
        <tissue evidence="3">Potato root galls</tissue>
    </source>
</reference>